<gene>
    <name evidence="2" type="ORF">D0469_15745</name>
</gene>
<sequence length="89" mass="10130">MFLIFGIVKANYNFCSYVDCSGGRETPAGKASQGRPHRRHGAEEAPGPPAESERLQRKSTGKFNRFKLLKQFDLQICYSISDYRWKGDL</sequence>
<comment type="caution">
    <text evidence="2">The sequence shown here is derived from an EMBL/GenBank/DDBJ whole genome shotgun (WGS) entry which is preliminary data.</text>
</comment>
<accession>A0A372LLL9</accession>
<proteinExistence type="predicted"/>
<dbReference type="AlphaFoldDB" id="A0A372LLL9"/>
<keyword evidence="3" id="KW-1185">Reference proteome</keyword>
<protein>
    <submittedName>
        <fullName evidence="2">Uncharacterized protein</fullName>
    </submittedName>
</protein>
<reference evidence="2 3" key="1">
    <citation type="submission" date="2018-08" db="EMBL/GenBank/DDBJ databases">
        <title>Bacillus chawlae sp. nov., Bacillus glennii sp. nov., and Bacillus saganii sp. nov. Isolated from the Vehicle Assembly Building at Kennedy Space Center where the Viking Spacecraft were Assembled.</title>
        <authorList>
            <person name="Seuylemezian A."/>
            <person name="Vaishampayan P."/>
        </authorList>
    </citation>
    <scope>NUCLEOTIDE SEQUENCE [LARGE SCALE GENOMIC DNA]</scope>
    <source>
        <strain evidence="2 3">V47-23a</strain>
    </source>
</reference>
<feature type="region of interest" description="Disordered" evidence="1">
    <location>
        <begin position="25"/>
        <end position="56"/>
    </location>
</feature>
<organism evidence="2 3">
    <name type="scientific">Peribacillus saganii</name>
    <dbReference type="NCBI Taxonomy" id="2303992"/>
    <lineage>
        <taxon>Bacteria</taxon>
        <taxon>Bacillati</taxon>
        <taxon>Bacillota</taxon>
        <taxon>Bacilli</taxon>
        <taxon>Bacillales</taxon>
        <taxon>Bacillaceae</taxon>
        <taxon>Peribacillus</taxon>
    </lineage>
</organism>
<evidence type="ECO:0000313" key="2">
    <source>
        <dbReference type="EMBL" id="RFU67341.1"/>
    </source>
</evidence>
<name>A0A372LLL9_9BACI</name>
<dbReference type="Proteomes" id="UP000264541">
    <property type="component" value="Unassembled WGS sequence"/>
</dbReference>
<evidence type="ECO:0000256" key="1">
    <source>
        <dbReference type="SAM" id="MobiDB-lite"/>
    </source>
</evidence>
<dbReference type="EMBL" id="QVTE01000045">
    <property type="protein sequence ID" value="RFU67341.1"/>
    <property type="molecule type" value="Genomic_DNA"/>
</dbReference>
<evidence type="ECO:0000313" key="3">
    <source>
        <dbReference type="Proteomes" id="UP000264541"/>
    </source>
</evidence>